<keyword evidence="3" id="KW-1185">Reference proteome</keyword>
<proteinExistence type="predicted"/>
<name>A0ABC8TP00_9AQUA</name>
<dbReference type="PROSITE" id="PS51257">
    <property type="entry name" value="PROKAR_LIPOPROTEIN"/>
    <property type="match status" value="1"/>
</dbReference>
<evidence type="ECO:0000313" key="2">
    <source>
        <dbReference type="EMBL" id="CAK9170898.1"/>
    </source>
</evidence>
<gene>
    <name evidence="2" type="ORF">ILEXP_LOCUS40418</name>
</gene>
<evidence type="ECO:0000256" key="1">
    <source>
        <dbReference type="SAM" id="MobiDB-lite"/>
    </source>
</evidence>
<organism evidence="2 3">
    <name type="scientific">Ilex paraguariensis</name>
    <name type="common">yerba mate</name>
    <dbReference type="NCBI Taxonomy" id="185542"/>
    <lineage>
        <taxon>Eukaryota</taxon>
        <taxon>Viridiplantae</taxon>
        <taxon>Streptophyta</taxon>
        <taxon>Embryophyta</taxon>
        <taxon>Tracheophyta</taxon>
        <taxon>Spermatophyta</taxon>
        <taxon>Magnoliopsida</taxon>
        <taxon>eudicotyledons</taxon>
        <taxon>Gunneridae</taxon>
        <taxon>Pentapetalae</taxon>
        <taxon>asterids</taxon>
        <taxon>campanulids</taxon>
        <taxon>Aquifoliales</taxon>
        <taxon>Aquifoliaceae</taxon>
        <taxon>Ilex</taxon>
    </lineage>
</organism>
<protein>
    <submittedName>
        <fullName evidence="2">Uncharacterized protein</fullName>
    </submittedName>
</protein>
<sequence length="91" mass="9550">MAADAKGDPSASKLLSPVGGLSFSSVGCQSEVDSPGSQFMFQPRGVQVTPSWSTDWRACTDTRSNAGFEVTGRKGHGAQQSLENGKLWADS</sequence>
<accession>A0ABC8TP00</accession>
<feature type="region of interest" description="Disordered" evidence="1">
    <location>
        <begin position="67"/>
        <end position="91"/>
    </location>
</feature>
<dbReference type="EMBL" id="CAUOFW020005613">
    <property type="protein sequence ID" value="CAK9170898.1"/>
    <property type="molecule type" value="Genomic_DNA"/>
</dbReference>
<dbReference type="AlphaFoldDB" id="A0ABC8TP00"/>
<comment type="caution">
    <text evidence="2">The sequence shown here is derived from an EMBL/GenBank/DDBJ whole genome shotgun (WGS) entry which is preliminary data.</text>
</comment>
<reference evidence="2 3" key="1">
    <citation type="submission" date="2024-02" db="EMBL/GenBank/DDBJ databases">
        <authorList>
            <person name="Vignale AGUSTIN F."/>
            <person name="Sosa J E."/>
            <person name="Modenutti C."/>
        </authorList>
    </citation>
    <scope>NUCLEOTIDE SEQUENCE [LARGE SCALE GENOMIC DNA]</scope>
</reference>
<evidence type="ECO:0000313" key="3">
    <source>
        <dbReference type="Proteomes" id="UP001642360"/>
    </source>
</evidence>
<dbReference type="Proteomes" id="UP001642360">
    <property type="component" value="Unassembled WGS sequence"/>
</dbReference>